<sequence>FSLSSCTVGFPISVFLSREREIGKQSRLFSYTPALVLVALTVAIHVPVSSCRHGSHCLLLQEHQLRPGFQEPRIFQWHRAVSTWGNPVFRLATSDSSLIAPPPTTCSTASKGSPRRVGNGVGKGVPQEVPQDIVLHDITYTKRGKMSDSRITTSRDPKEAPAN</sequence>
<evidence type="ECO:0000313" key="3">
    <source>
        <dbReference type="Proteomes" id="UP000221165"/>
    </source>
</evidence>
<evidence type="ECO:0000256" key="1">
    <source>
        <dbReference type="SAM" id="MobiDB-lite"/>
    </source>
</evidence>
<proteinExistence type="predicted"/>
<name>A0A2C6LBA3_9APIC</name>
<gene>
    <name evidence="2" type="ORF">CSUI_001775</name>
</gene>
<dbReference type="VEuPathDB" id="ToxoDB:CSUI_001775"/>
<dbReference type="GeneID" id="94425191"/>
<feature type="region of interest" description="Disordered" evidence="1">
    <location>
        <begin position="144"/>
        <end position="163"/>
    </location>
</feature>
<feature type="region of interest" description="Disordered" evidence="1">
    <location>
        <begin position="102"/>
        <end position="126"/>
    </location>
</feature>
<dbReference type="RefSeq" id="XP_067926045.1">
    <property type="nucleotide sequence ID" value="XM_068061980.1"/>
</dbReference>
<feature type="non-terminal residue" evidence="2">
    <location>
        <position position="1"/>
    </location>
</feature>
<accession>A0A2C6LBA3</accession>
<feature type="compositionally biased region" description="Basic and acidic residues" evidence="1">
    <location>
        <begin position="145"/>
        <end position="163"/>
    </location>
</feature>
<dbReference type="EMBL" id="MIGC01000708">
    <property type="protein sequence ID" value="PHJ24372.1"/>
    <property type="molecule type" value="Genomic_DNA"/>
</dbReference>
<dbReference type="Proteomes" id="UP000221165">
    <property type="component" value="Unassembled WGS sequence"/>
</dbReference>
<evidence type="ECO:0000313" key="2">
    <source>
        <dbReference type="EMBL" id="PHJ24372.1"/>
    </source>
</evidence>
<organism evidence="2 3">
    <name type="scientific">Cystoisospora suis</name>
    <dbReference type="NCBI Taxonomy" id="483139"/>
    <lineage>
        <taxon>Eukaryota</taxon>
        <taxon>Sar</taxon>
        <taxon>Alveolata</taxon>
        <taxon>Apicomplexa</taxon>
        <taxon>Conoidasida</taxon>
        <taxon>Coccidia</taxon>
        <taxon>Eucoccidiorida</taxon>
        <taxon>Eimeriorina</taxon>
        <taxon>Sarcocystidae</taxon>
        <taxon>Cystoisospora</taxon>
    </lineage>
</organism>
<reference evidence="2 3" key="1">
    <citation type="journal article" date="2017" name="Int. J. Parasitol.">
        <title>The genome of the protozoan parasite Cystoisospora suis and a reverse vaccinology approach to identify vaccine candidates.</title>
        <authorList>
            <person name="Palmieri N."/>
            <person name="Shrestha A."/>
            <person name="Ruttkowski B."/>
            <person name="Beck T."/>
            <person name="Vogl C."/>
            <person name="Tomley F."/>
            <person name="Blake D.P."/>
            <person name="Joachim A."/>
        </authorList>
    </citation>
    <scope>NUCLEOTIDE SEQUENCE [LARGE SCALE GENOMIC DNA]</scope>
    <source>
        <strain evidence="2 3">Wien I</strain>
    </source>
</reference>
<protein>
    <submittedName>
        <fullName evidence="2">Uncharacterized protein</fullName>
    </submittedName>
</protein>
<comment type="caution">
    <text evidence="2">The sequence shown here is derived from an EMBL/GenBank/DDBJ whole genome shotgun (WGS) entry which is preliminary data.</text>
</comment>
<keyword evidence="3" id="KW-1185">Reference proteome</keyword>
<dbReference type="AlphaFoldDB" id="A0A2C6LBA3"/>